<dbReference type="AlphaFoldDB" id="A0A5C5X608"/>
<organism evidence="3 4">
    <name type="scientific">Thalassoglobus neptunius</name>
    <dbReference type="NCBI Taxonomy" id="1938619"/>
    <lineage>
        <taxon>Bacteria</taxon>
        <taxon>Pseudomonadati</taxon>
        <taxon>Planctomycetota</taxon>
        <taxon>Planctomycetia</taxon>
        <taxon>Planctomycetales</taxon>
        <taxon>Planctomycetaceae</taxon>
        <taxon>Thalassoglobus</taxon>
    </lineage>
</organism>
<feature type="compositionally biased region" description="Low complexity" evidence="1">
    <location>
        <begin position="351"/>
        <end position="372"/>
    </location>
</feature>
<protein>
    <recommendedName>
        <fullName evidence="5">Tetratricopeptide repeat-like domain-containing protein</fullName>
    </recommendedName>
</protein>
<feature type="compositionally biased region" description="Acidic residues" evidence="1">
    <location>
        <begin position="373"/>
        <end position="383"/>
    </location>
</feature>
<dbReference type="Gene3D" id="1.25.40.10">
    <property type="entry name" value="Tetratricopeptide repeat domain"/>
    <property type="match status" value="1"/>
</dbReference>
<keyword evidence="2" id="KW-0472">Membrane</keyword>
<keyword evidence="2" id="KW-1133">Transmembrane helix</keyword>
<sequence length="383" mass="40938">MSEEKQTTATVTSENPPQDPDFHFHHEAETTELEKWLKAAGKKIEPYSNQILIGAIALAVVAAIAIYWVRSSDASQGAAWQQFVKATTPAEYEKVASTFSSSQVGAWAMLESGRGHLREGLNTALTNRESSDKSLSQAKDAFSQVLDHPHATDEAKADAIYGLATALEVLSGDDLNQAIEQYQRLIDTYPGSQHVAWATQRIKDLKKRSAAEFYAWFRKQNPEPDDRRLPSDLTNQGTIPGAEELDLLIPDSDEVGEPVQPLGVGPENTNTVPEEMPAEETPEDDASPEAPEFPSGTDSSGTEPSGTESSETASPAPEATSPEPASEDSSSESNPAPESSPEESAPESEEASSTPEGEADSTSEAAPSSDSSSDSEETAPESE</sequence>
<feature type="region of interest" description="Disordered" evidence="1">
    <location>
        <begin position="253"/>
        <end position="383"/>
    </location>
</feature>
<feature type="compositionally biased region" description="Polar residues" evidence="1">
    <location>
        <begin position="7"/>
        <end position="16"/>
    </location>
</feature>
<feature type="compositionally biased region" description="Low complexity" evidence="1">
    <location>
        <begin position="294"/>
        <end position="324"/>
    </location>
</feature>
<dbReference type="RefSeq" id="WP_146509015.1">
    <property type="nucleotide sequence ID" value="NZ_SIHI01000001.1"/>
</dbReference>
<dbReference type="InterPro" id="IPR011990">
    <property type="entry name" value="TPR-like_helical_dom_sf"/>
</dbReference>
<evidence type="ECO:0000256" key="1">
    <source>
        <dbReference type="SAM" id="MobiDB-lite"/>
    </source>
</evidence>
<feature type="region of interest" description="Disordered" evidence="1">
    <location>
        <begin position="1"/>
        <end position="23"/>
    </location>
</feature>
<evidence type="ECO:0000256" key="2">
    <source>
        <dbReference type="SAM" id="Phobius"/>
    </source>
</evidence>
<feature type="compositionally biased region" description="Acidic residues" evidence="1">
    <location>
        <begin position="276"/>
        <end position="287"/>
    </location>
</feature>
<comment type="caution">
    <text evidence="3">The sequence shown here is derived from an EMBL/GenBank/DDBJ whole genome shotgun (WGS) entry which is preliminary data.</text>
</comment>
<evidence type="ECO:0008006" key="5">
    <source>
        <dbReference type="Google" id="ProtNLM"/>
    </source>
</evidence>
<dbReference type="EMBL" id="SIHI01000001">
    <property type="protein sequence ID" value="TWT58547.1"/>
    <property type="molecule type" value="Genomic_DNA"/>
</dbReference>
<gene>
    <name evidence="3" type="ORF">KOR42_19280</name>
</gene>
<feature type="compositionally biased region" description="Acidic residues" evidence="1">
    <location>
        <begin position="340"/>
        <end position="350"/>
    </location>
</feature>
<reference evidence="3 4" key="1">
    <citation type="submission" date="2019-02" db="EMBL/GenBank/DDBJ databases">
        <title>Deep-cultivation of Planctomycetes and their phenomic and genomic characterization uncovers novel biology.</title>
        <authorList>
            <person name="Wiegand S."/>
            <person name="Jogler M."/>
            <person name="Boedeker C."/>
            <person name="Pinto D."/>
            <person name="Vollmers J."/>
            <person name="Rivas-Marin E."/>
            <person name="Kohn T."/>
            <person name="Peeters S.H."/>
            <person name="Heuer A."/>
            <person name="Rast P."/>
            <person name="Oberbeckmann S."/>
            <person name="Bunk B."/>
            <person name="Jeske O."/>
            <person name="Meyerdierks A."/>
            <person name="Storesund J.E."/>
            <person name="Kallscheuer N."/>
            <person name="Luecker S."/>
            <person name="Lage O.M."/>
            <person name="Pohl T."/>
            <person name="Merkel B.J."/>
            <person name="Hornburger P."/>
            <person name="Mueller R.-W."/>
            <person name="Bruemmer F."/>
            <person name="Labrenz M."/>
            <person name="Spormann A.M."/>
            <person name="Op Den Camp H."/>
            <person name="Overmann J."/>
            <person name="Amann R."/>
            <person name="Jetten M.S.M."/>
            <person name="Mascher T."/>
            <person name="Medema M.H."/>
            <person name="Devos D.P."/>
            <person name="Kaster A.-K."/>
            <person name="Ovreas L."/>
            <person name="Rohde M."/>
            <person name="Galperin M.Y."/>
            <person name="Jogler C."/>
        </authorList>
    </citation>
    <scope>NUCLEOTIDE SEQUENCE [LARGE SCALE GENOMIC DNA]</scope>
    <source>
        <strain evidence="3 4">KOR42</strain>
    </source>
</reference>
<accession>A0A5C5X608</accession>
<name>A0A5C5X608_9PLAN</name>
<feature type="transmembrane region" description="Helical" evidence="2">
    <location>
        <begin position="51"/>
        <end position="69"/>
    </location>
</feature>
<dbReference type="Proteomes" id="UP000317243">
    <property type="component" value="Unassembled WGS sequence"/>
</dbReference>
<dbReference type="OrthoDB" id="265362at2"/>
<evidence type="ECO:0000313" key="4">
    <source>
        <dbReference type="Proteomes" id="UP000317243"/>
    </source>
</evidence>
<keyword evidence="2" id="KW-0812">Transmembrane</keyword>
<proteinExistence type="predicted"/>
<keyword evidence="4" id="KW-1185">Reference proteome</keyword>
<evidence type="ECO:0000313" key="3">
    <source>
        <dbReference type="EMBL" id="TWT58547.1"/>
    </source>
</evidence>